<dbReference type="InterPro" id="IPR019301">
    <property type="entry name" value="Flagellar_prot_FlgJ_N"/>
</dbReference>
<dbReference type="GO" id="GO:0071973">
    <property type="term" value="P:bacterial-type flagellum-dependent cell motility"/>
    <property type="evidence" value="ECO:0007669"/>
    <property type="project" value="TreeGrafter"/>
</dbReference>
<evidence type="ECO:0000313" key="17">
    <source>
        <dbReference type="Proteomes" id="UP000199173"/>
    </source>
</evidence>
<comment type="function">
    <text evidence="1">Flagellum-specific muramidase which hydrolyzes the peptidoglycan layer to assemble the rod structure in the periplasmic space.</text>
</comment>
<keyword evidence="14" id="KW-0969">Cilium</keyword>
<keyword evidence="14" id="KW-0282">Flagellum</keyword>
<name>A0AAX2EQT2_9ENTR</name>
<comment type="similarity">
    <text evidence="4">In the C-terminal section; belongs to the glycosyl hydrolase 73 family.</text>
</comment>
<comment type="caution">
    <text evidence="14">The sequence shown here is derived from an EMBL/GenBank/DDBJ whole genome shotgun (WGS) entry which is preliminary data.</text>
</comment>
<evidence type="ECO:0000256" key="7">
    <source>
        <dbReference type="ARBA" id="ARBA00022795"/>
    </source>
</evidence>
<evidence type="ECO:0000256" key="6">
    <source>
        <dbReference type="ARBA" id="ARBA00022764"/>
    </source>
</evidence>
<dbReference type="GO" id="GO:0016798">
    <property type="term" value="F:hydrolase activity, acting on glycosyl bonds"/>
    <property type="evidence" value="ECO:0007669"/>
    <property type="project" value="UniProtKB-KW"/>
</dbReference>
<evidence type="ECO:0000313" key="14">
    <source>
        <dbReference type="EMBL" id="SFR08159.1"/>
    </source>
</evidence>
<dbReference type="AlphaFoldDB" id="A0AAX2EQT2"/>
<protein>
    <recommendedName>
        <fullName evidence="5">Peptidoglycan hydrolase FlgJ</fullName>
    </recommendedName>
    <alternativeName>
        <fullName evidence="11">Muramidase FlgJ</fullName>
    </alternativeName>
</protein>
<comment type="subcellular location">
    <subcellularLocation>
        <location evidence="2">Periplasm</location>
    </subcellularLocation>
</comment>
<comment type="similarity">
    <text evidence="3">In the N-terminal section; belongs to the FlgJ family.</text>
</comment>
<evidence type="ECO:0000256" key="12">
    <source>
        <dbReference type="SAM" id="MobiDB-lite"/>
    </source>
</evidence>
<keyword evidence="7" id="KW-1005">Bacterial flagellum biogenesis</keyword>
<evidence type="ECO:0000256" key="2">
    <source>
        <dbReference type="ARBA" id="ARBA00004418"/>
    </source>
</evidence>
<keyword evidence="9" id="KW-0326">Glycosidase</keyword>
<evidence type="ECO:0000256" key="9">
    <source>
        <dbReference type="ARBA" id="ARBA00023295"/>
    </source>
</evidence>
<dbReference type="Pfam" id="PF01832">
    <property type="entry name" value="Glucosaminidase"/>
    <property type="match status" value="1"/>
</dbReference>
<keyword evidence="14" id="KW-0966">Cell projection</keyword>
<dbReference type="SMART" id="SM00047">
    <property type="entry name" value="LYZ2"/>
    <property type="match status" value="1"/>
</dbReference>
<dbReference type="InterPro" id="IPR013377">
    <property type="entry name" value="FlgJ"/>
</dbReference>
<evidence type="ECO:0000313" key="16">
    <source>
        <dbReference type="Proteomes" id="UP000198760"/>
    </source>
</evidence>
<feature type="region of interest" description="Disordered" evidence="12">
    <location>
        <begin position="136"/>
        <end position="156"/>
    </location>
</feature>
<keyword evidence="10" id="KW-0961">Cell wall biogenesis/degradation</keyword>
<gene>
    <name evidence="15" type="ORF">SAMN03159428_01777</name>
    <name evidence="14" type="ORF">SAMN03159514_01783</name>
</gene>
<dbReference type="Gene3D" id="2.10.70.40">
    <property type="entry name" value="peptidoglycan hydrolase"/>
    <property type="match status" value="1"/>
</dbReference>
<dbReference type="EMBL" id="FPAV01000003">
    <property type="protein sequence ID" value="SFT70940.1"/>
    <property type="molecule type" value="Genomic_DNA"/>
</dbReference>
<evidence type="ECO:0000256" key="4">
    <source>
        <dbReference type="ARBA" id="ARBA00007974"/>
    </source>
</evidence>
<sequence length="325" mass="35158">MNSASVSQGAAFDARSLDKLKLAVRDDSPDGLKAAAKQMEGLFVQMMLKSMRQASFKDGLFNTQQSEMFTSMYDQQVAQNIADKGRMGFADLMIQQMTGKAASAGNVTTTQEVPLSISPAQMLVAPLHSAAPAVNADVENTPEPEPEPEPEAQPKTAAISGEGFISRLMAPAMKVARMSGIPHQLIIAQAALESGWGRREIMTNDGKPSHNLFGVKATSHWEGETTEITTTEYENGVAQKVKAKFKVYDSYADALADYTSLISSNPRYRNVVNSDSPEIAAKALQSAGYATDPAYAKKLINIVQQVRQHVNQAVDAWSSDFSSLF</sequence>
<evidence type="ECO:0000256" key="5">
    <source>
        <dbReference type="ARBA" id="ARBA00013433"/>
    </source>
</evidence>
<evidence type="ECO:0000256" key="8">
    <source>
        <dbReference type="ARBA" id="ARBA00022801"/>
    </source>
</evidence>
<feature type="compositionally biased region" description="Acidic residues" evidence="12">
    <location>
        <begin position="140"/>
        <end position="150"/>
    </location>
</feature>
<dbReference type="FunFam" id="2.10.70.40:FF:000001">
    <property type="entry name" value="Flagellar assembly peptidoglycan hydrolase FlgJ"/>
    <property type="match status" value="1"/>
</dbReference>
<dbReference type="InterPro" id="IPR051056">
    <property type="entry name" value="Glycosyl_Hydrolase_73"/>
</dbReference>
<dbReference type="NCBIfam" id="TIGR02541">
    <property type="entry name" value="flagell_FlgJ"/>
    <property type="match status" value="1"/>
</dbReference>
<dbReference type="PRINTS" id="PR01002">
    <property type="entry name" value="FLGFLGJ"/>
</dbReference>
<keyword evidence="16" id="KW-1185">Reference proteome</keyword>
<accession>A0AAX2EQT2</accession>
<proteinExistence type="inferred from homology"/>
<feature type="domain" description="Mannosyl-glycoprotein endo-beta-N-acetylglucosamidase-like" evidence="13">
    <location>
        <begin position="156"/>
        <end position="318"/>
    </location>
</feature>
<dbReference type="RefSeq" id="WP_072439202.1">
    <property type="nucleotide sequence ID" value="NZ_FONC01000002.1"/>
</dbReference>
<dbReference type="Gene3D" id="1.10.530.10">
    <property type="match status" value="1"/>
</dbReference>
<dbReference type="GO" id="GO:0044780">
    <property type="term" value="P:bacterial-type flagellum assembly"/>
    <property type="evidence" value="ECO:0007669"/>
    <property type="project" value="InterPro"/>
</dbReference>
<dbReference type="Proteomes" id="UP000199173">
    <property type="component" value="Unassembled WGS sequence"/>
</dbReference>
<organism evidence="14 17">
    <name type="scientific">Kosakonia radicincitans</name>
    <dbReference type="NCBI Taxonomy" id="283686"/>
    <lineage>
        <taxon>Bacteria</taxon>
        <taxon>Pseudomonadati</taxon>
        <taxon>Pseudomonadota</taxon>
        <taxon>Gammaproteobacteria</taxon>
        <taxon>Enterobacterales</taxon>
        <taxon>Enterobacteriaceae</taxon>
        <taxon>Kosakonia</taxon>
    </lineage>
</organism>
<evidence type="ECO:0000256" key="10">
    <source>
        <dbReference type="ARBA" id="ARBA00023316"/>
    </source>
</evidence>
<dbReference type="PANTHER" id="PTHR33308">
    <property type="entry name" value="PEPTIDOGLYCAN HYDROLASE FLGJ"/>
    <property type="match status" value="1"/>
</dbReference>
<dbReference type="Proteomes" id="UP000198760">
    <property type="component" value="Unassembled WGS sequence"/>
</dbReference>
<reference evidence="16 17" key="1">
    <citation type="submission" date="2016-10" db="EMBL/GenBank/DDBJ databases">
        <authorList>
            <person name="Varghese N."/>
            <person name="Submissions S."/>
        </authorList>
    </citation>
    <scope>NUCLEOTIDE SEQUENCE [LARGE SCALE GENOMIC DNA]</scope>
    <source>
        <strain evidence="15 16">NFIX06</strain>
        <strain evidence="14 17">NFIX08</strain>
    </source>
</reference>
<dbReference type="GO" id="GO:0042597">
    <property type="term" value="C:periplasmic space"/>
    <property type="evidence" value="ECO:0007669"/>
    <property type="project" value="UniProtKB-SubCell"/>
</dbReference>
<dbReference type="GO" id="GO:0071555">
    <property type="term" value="P:cell wall organization"/>
    <property type="evidence" value="ECO:0007669"/>
    <property type="project" value="UniProtKB-KW"/>
</dbReference>
<keyword evidence="6" id="KW-0574">Periplasm</keyword>
<evidence type="ECO:0000256" key="11">
    <source>
        <dbReference type="ARBA" id="ARBA00030835"/>
    </source>
</evidence>
<dbReference type="Pfam" id="PF10135">
    <property type="entry name" value="Rod-binding"/>
    <property type="match status" value="1"/>
</dbReference>
<evidence type="ECO:0000256" key="1">
    <source>
        <dbReference type="ARBA" id="ARBA00002954"/>
    </source>
</evidence>
<dbReference type="EMBL" id="FOYJ01000003">
    <property type="protein sequence ID" value="SFR08159.1"/>
    <property type="molecule type" value="Genomic_DNA"/>
</dbReference>
<evidence type="ECO:0000259" key="13">
    <source>
        <dbReference type="SMART" id="SM00047"/>
    </source>
</evidence>
<evidence type="ECO:0000313" key="15">
    <source>
        <dbReference type="EMBL" id="SFT70940.1"/>
    </source>
</evidence>
<evidence type="ECO:0000256" key="3">
    <source>
        <dbReference type="ARBA" id="ARBA00006880"/>
    </source>
</evidence>
<keyword evidence="8" id="KW-0378">Hydrolase</keyword>
<dbReference type="PANTHER" id="PTHR33308:SF9">
    <property type="entry name" value="PEPTIDOGLYCAN HYDROLASE FLGJ"/>
    <property type="match status" value="1"/>
</dbReference>
<dbReference type="GO" id="GO:0004040">
    <property type="term" value="F:amidase activity"/>
    <property type="evidence" value="ECO:0007669"/>
    <property type="project" value="InterPro"/>
</dbReference>
<dbReference type="InterPro" id="IPR002901">
    <property type="entry name" value="MGlyc_endo_b_GlcNAc-like_dom"/>
</dbReference>